<evidence type="ECO:0000256" key="2">
    <source>
        <dbReference type="SAM" id="Phobius"/>
    </source>
</evidence>
<sequence length="158" mass="16820">MQTSTDNANAVLFDYAEYTYDDEGIVESSGTSSKSKTNLPAILGGVLGSLLFLCLSTLLVLYARKRRAEVRSLEGSKPDPYSQFHHDQVSSPTASSPTDTGSFGYTSHTRDPSNPTITSILESGVTTFLQDSGGPRSVVSGSVIDYEQKGPPPAYTAS</sequence>
<name>A0AAW0E9S5_9AGAR</name>
<feature type="region of interest" description="Disordered" evidence="1">
    <location>
        <begin position="71"/>
        <end position="117"/>
    </location>
</feature>
<accession>A0AAW0E9S5</accession>
<evidence type="ECO:0000313" key="4">
    <source>
        <dbReference type="Proteomes" id="UP001383192"/>
    </source>
</evidence>
<keyword evidence="4" id="KW-1185">Reference proteome</keyword>
<evidence type="ECO:0000313" key="3">
    <source>
        <dbReference type="EMBL" id="KAK7060950.1"/>
    </source>
</evidence>
<protein>
    <submittedName>
        <fullName evidence="3">Uncharacterized protein</fullName>
    </submittedName>
</protein>
<feature type="transmembrane region" description="Helical" evidence="2">
    <location>
        <begin position="41"/>
        <end position="63"/>
    </location>
</feature>
<keyword evidence="2" id="KW-0812">Transmembrane</keyword>
<keyword evidence="2" id="KW-1133">Transmembrane helix</keyword>
<feature type="compositionally biased region" description="Polar residues" evidence="1">
    <location>
        <begin position="89"/>
        <end position="117"/>
    </location>
</feature>
<organism evidence="3 4">
    <name type="scientific">Paramarasmius palmivorus</name>
    <dbReference type="NCBI Taxonomy" id="297713"/>
    <lineage>
        <taxon>Eukaryota</taxon>
        <taxon>Fungi</taxon>
        <taxon>Dikarya</taxon>
        <taxon>Basidiomycota</taxon>
        <taxon>Agaricomycotina</taxon>
        <taxon>Agaricomycetes</taxon>
        <taxon>Agaricomycetidae</taxon>
        <taxon>Agaricales</taxon>
        <taxon>Marasmiineae</taxon>
        <taxon>Marasmiaceae</taxon>
        <taxon>Paramarasmius</taxon>
    </lineage>
</organism>
<dbReference type="Proteomes" id="UP001383192">
    <property type="component" value="Unassembled WGS sequence"/>
</dbReference>
<feature type="compositionally biased region" description="Low complexity" evidence="1">
    <location>
        <begin position="132"/>
        <end position="143"/>
    </location>
</feature>
<comment type="caution">
    <text evidence="3">The sequence shown here is derived from an EMBL/GenBank/DDBJ whole genome shotgun (WGS) entry which is preliminary data.</text>
</comment>
<reference evidence="3 4" key="1">
    <citation type="submission" date="2024-01" db="EMBL/GenBank/DDBJ databases">
        <title>A draft genome for a cacao thread blight-causing isolate of Paramarasmius palmivorus.</title>
        <authorList>
            <person name="Baruah I.K."/>
            <person name="Bukari Y."/>
            <person name="Amoako-Attah I."/>
            <person name="Meinhardt L.W."/>
            <person name="Bailey B.A."/>
            <person name="Cohen S.P."/>
        </authorList>
    </citation>
    <scope>NUCLEOTIDE SEQUENCE [LARGE SCALE GENOMIC DNA]</scope>
    <source>
        <strain evidence="3 4">GH-12</strain>
    </source>
</reference>
<feature type="region of interest" description="Disordered" evidence="1">
    <location>
        <begin position="131"/>
        <end position="158"/>
    </location>
</feature>
<gene>
    <name evidence="3" type="ORF">VNI00_000685</name>
</gene>
<keyword evidence="2" id="KW-0472">Membrane</keyword>
<evidence type="ECO:0000256" key="1">
    <source>
        <dbReference type="SAM" id="MobiDB-lite"/>
    </source>
</evidence>
<proteinExistence type="predicted"/>
<dbReference type="AlphaFoldDB" id="A0AAW0E9S5"/>
<dbReference type="EMBL" id="JAYKXP010000002">
    <property type="protein sequence ID" value="KAK7060950.1"/>
    <property type="molecule type" value="Genomic_DNA"/>
</dbReference>